<evidence type="ECO:0000256" key="1">
    <source>
        <dbReference type="ARBA" id="ARBA00004141"/>
    </source>
</evidence>
<evidence type="ECO:0000256" key="4">
    <source>
        <dbReference type="ARBA" id="ARBA00023136"/>
    </source>
</evidence>
<comment type="caution">
    <text evidence="6">The sequence shown here is derived from an EMBL/GenBank/DDBJ whole genome shotgun (WGS) entry which is preliminary data.</text>
</comment>
<dbReference type="RefSeq" id="WP_033464281.1">
    <property type="nucleotide sequence ID" value="NZ_CP021107.1"/>
</dbReference>
<feature type="transmembrane region" description="Helical" evidence="5">
    <location>
        <begin position="110"/>
        <end position="128"/>
    </location>
</feature>
<organism evidence="6 7">
    <name type="scientific">Bordetella genomosp. 6</name>
    <dbReference type="NCBI Taxonomy" id="463024"/>
    <lineage>
        <taxon>Bacteria</taxon>
        <taxon>Pseudomonadati</taxon>
        <taxon>Pseudomonadota</taxon>
        <taxon>Betaproteobacteria</taxon>
        <taxon>Burkholderiales</taxon>
        <taxon>Alcaligenaceae</taxon>
        <taxon>Bordetella</taxon>
    </lineage>
</organism>
<dbReference type="EMBL" id="NEVV01000001">
    <property type="protein sequence ID" value="OZI82146.1"/>
    <property type="molecule type" value="Genomic_DNA"/>
</dbReference>
<keyword evidence="2 5" id="KW-0812">Transmembrane</keyword>
<dbReference type="Pfam" id="PF07681">
    <property type="entry name" value="DoxX"/>
    <property type="match status" value="1"/>
</dbReference>
<feature type="transmembrane region" description="Helical" evidence="5">
    <location>
        <begin position="52"/>
        <end position="72"/>
    </location>
</feature>
<dbReference type="Proteomes" id="UP000216524">
    <property type="component" value="Unassembled WGS sequence"/>
</dbReference>
<gene>
    <name evidence="6" type="ORF">CAL23_10790</name>
</gene>
<reference evidence="6 7" key="1">
    <citation type="submission" date="2017-05" db="EMBL/GenBank/DDBJ databases">
        <title>Complete and WGS of Bordetella genogroups.</title>
        <authorList>
            <person name="Spilker T."/>
            <person name="Lipuma J."/>
        </authorList>
    </citation>
    <scope>NUCLEOTIDE SEQUENCE [LARGE SCALE GENOMIC DNA]</scope>
    <source>
        <strain evidence="6 7">AU3139</strain>
    </source>
</reference>
<feature type="transmembrane region" description="Helical" evidence="5">
    <location>
        <begin position="12"/>
        <end position="32"/>
    </location>
</feature>
<accession>A0ABX4FIS5</accession>
<evidence type="ECO:0000256" key="5">
    <source>
        <dbReference type="SAM" id="Phobius"/>
    </source>
</evidence>
<feature type="transmembrane region" description="Helical" evidence="5">
    <location>
        <begin position="77"/>
        <end position="98"/>
    </location>
</feature>
<dbReference type="InterPro" id="IPR032808">
    <property type="entry name" value="DoxX"/>
</dbReference>
<keyword evidence="3 5" id="KW-1133">Transmembrane helix</keyword>
<evidence type="ECO:0000256" key="3">
    <source>
        <dbReference type="ARBA" id="ARBA00022989"/>
    </source>
</evidence>
<keyword evidence="7" id="KW-1185">Reference proteome</keyword>
<proteinExistence type="predicted"/>
<evidence type="ECO:0000256" key="2">
    <source>
        <dbReference type="ARBA" id="ARBA00022692"/>
    </source>
</evidence>
<comment type="subcellular location">
    <subcellularLocation>
        <location evidence="1">Membrane</location>
        <topology evidence="1">Multi-pass membrane protein</topology>
    </subcellularLocation>
</comment>
<evidence type="ECO:0000313" key="6">
    <source>
        <dbReference type="EMBL" id="OZI82146.1"/>
    </source>
</evidence>
<evidence type="ECO:0000313" key="7">
    <source>
        <dbReference type="Proteomes" id="UP000216524"/>
    </source>
</evidence>
<name>A0ABX4FIS5_9BORD</name>
<sequence>MLRYIDGVLESRWFWLLARLCLAVVFMASGLAKLIDFDGGVAEMRAAGLAPAALFNAAVAVTLLAGAGLVLLDRALWLGAGALALFLALTIAIVHTFWRLPEPQATLSMYFALEHVSLIGGLCAAAIASRLRARAAMRAA</sequence>
<protein>
    <submittedName>
        <fullName evidence="6">DoxX family protein</fullName>
    </submittedName>
</protein>
<keyword evidence="4 5" id="KW-0472">Membrane</keyword>